<evidence type="ECO:0000256" key="1">
    <source>
        <dbReference type="ARBA" id="ARBA00022801"/>
    </source>
</evidence>
<keyword evidence="4" id="KW-1185">Reference proteome</keyword>
<dbReference type="InterPro" id="IPR036380">
    <property type="entry name" value="Isochorismatase-like_sf"/>
</dbReference>
<dbReference type="SUPFAM" id="SSF52499">
    <property type="entry name" value="Isochorismatase-like hydrolases"/>
    <property type="match status" value="1"/>
</dbReference>
<organism evidence="3 4">
    <name type="scientific">Ameyamaea chiangmaiensis</name>
    <dbReference type="NCBI Taxonomy" id="442969"/>
    <lineage>
        <taxon>Bacteria</taxon>
        <taxon>Pseudomonadati</taxon>
        <taxon>Pseudomonadota</taxon>
        <taxon>Alphaproteobacteria</taxon>
        <taxon>Acetobacterales</taxon>
        <taxon>Acetobacteraceae</taxon>
        <taxon>Ameyamaea</taxon>
    </lineage>
</organism>
<dbReference type="Pfam" id="PF00857">
    <property type="entry name" value="Isochorismatase"/>
    <property type="match status" value="1"/>
</dbReference>
<dbReference type="InterPro" id="IPR000868">
    <property type="entry name" value="Isochorismatase-like_dom"/>
</dbReference>
<dbReference type="InterPro" id="IPR016291">
    <property type="entry name" value="Isochorismatase"/>
</dbReference>
<gene>
    <name evidence="3" type="ORF">HUK82_12135</name>
</gene>
<dbReference type="RefSeq" id="WP_176614212.1">
    <property type="nucleotide sequence ID" value="NZ_JABXXR010000111.1"/>
</dbReference>
<dbReference type="PANTHER" id="PTHR43540">
    <property type="entry name" value="PEROXYUREIDOACRYLATE/UREIDOACRYLATE AMIDOHYDROLASE-RELATED"/>
    <property type="match status" value="1"/>
</dbReference>
<dbReference type="CDD" id="cd00431">
    <property type="entry name" value="cysteine_hydrolases"/>
    <property type="match status" value="1"/>
</dbReference>
<evidence type="ECO:0000259" key="2">
    <source>
        <dbReference type="Pfam" id="PF00857"/>
    </source>
</evidence>
<feature type="domain" description="Isochorismatase-like" evidence="2">
    <location>
        <begin position="21"/>
        <end position="207"/>
    </location>
</feature>
<evidence type="ECO:0000313" key="3">
    <source>
        <dbReference type="EMBL" id="NVN41305.1"/>
    </source>
</evidence>
<comment type="caution">
    <text evidence="3">The sequence shown here is derived from an EMBL/GenBank/DDBJ whole genome shotgun (WGS) entry which is preliminary data.</text>
</comment>
<dbReference type="Gene3D" id="3.40.50.850">
    <property type="entry name" value="Isochorismatase-like"/>
    <property type="match status" value="1"/>
</dbReference>
<keyword evidence="1 3" id="KW-0378">Hydrolase</keyword>
<reference evidence="3 4" key="1">
    <citation type="submission" date="2020-06" db="EMBL/GenBank/DDBJ databases">
        <title>Description of novel acetic acid bacteria.</title>
        <authorList>
            <person name="Sombolestani A."/>
        </authorList>
    </citation>
    <scope>NUCLEOTIDE SEQUENCE [LARGE SCALE GENOMIC DNA]</scope>
    <source>
        <strain evidence="3 4">LMG 27010</strain>
    </source>
</reference>
<dbReference type="GO" id="GO:0008908">
    <property type="term" value="F:isochorismatase activity"/>
    <property type="evidence" value="ECO:0007669"/>
    <property type="project" value="InterPro"/>
</dbReference>
<dbReference type="PRINTS" id="PR01398">
    <property type="entry name" value="ISCHRISMTASE"/>
</dbReference>
<sequence>MPTAASTIPEPLAVQIGPARTALLVIDAQRDFTAPDGAMARTGASIAAAQVALRRIRTLIETARAAGTPVLFTRVVTSAETDTRALLTFLRRRGLPPDAAALCRDGTPGCAFDSIVPAPGESVIDKRLYSAFFGTSLAERLRAGAIDTLVLCGVTTGCCVDCTARDGFHHDFNIVLVGDACADYAPDRHEAALALLAEHCATVLDTATVCAAWANQACSDD</sequence>
<dbReference type="EMBL" id="JABXXR010000111">
    <property type="protein sequence ID" value="NVN41305.1"/>
    <property type="molecule type" value="Genomic_DNA"/>
</dbReference>
<dbReference type="AlphaFoldDB" id="A0A850P9N1"/>
<name>A0A850P9N1_9PROT</name>
<proteinExistence type="predicted"/>
<dbReference type="Proteomes" id="UP000585665">
    <property type="component" value="Unassembled WGS sequence"/>
</dbReference>
<accession>A0A850P9N1</accession>
<evidence type="ECO:0000313" key="4">
    <source>
        <dbReference type="Proteomes" id="UP000585665"/>
    </source>
</evidence>
<protein>
    <submittedName>
        <fullName evidence="3">Cysteine hydrolase</fullName>
    </submittedName>
</protein>
<dbReference type="InterPro" id="IPR050272">
    <property type="entry name" value="Isochorismatase-like_hydrls"/>
</dbReference>